<protein>
    <recommendedName>
        <fullName evidence="1">DUF8152 domain-containing protein</fullName>
    </recommendedName>
</protein>
<reference evidence="2 3" key="1">
    <citation type="submission" date="2019-04" db="EMBL/GenBank/DDBJ databases">
        <title>Natronomonas sp. F20-122 a newhaloarchaeon isolated from a saline saltern of Isla Bacuta, Huelva, Spain.</title>
        <authorList>
            <person name="Duran-Viseras A."/>
            <person name="Sanchez-Porro C."/>
            <person name="Ventosa A."/>
        </authorList>
    </citation>
    <scope>NUCLEOTIDE SEQUENCE [LARGE SCALE GENOMIC DNA]</scope>
    <source>
        <strain evidence="2 3">F20-122</strain>
    </source>
</reference>
<dbReference type="RefSeq" id="WP_137275188.1">
    <property type="nucleotide sequence ID" value="NZ_QKNX01000001.1"/>
</dbReference>
<feature type="domain" description="DUF8152" evidence="1">
    <location>
        <begin position="18"/>
        <end position="97"/>
    </location>
</feature>
<accession>A0A4U5JII6</accession>
<dbReference type="Proteomes" id="UP000308037">
    <property type="component" value="Unassembled WGS sequence"/>
</dbReference>
<name>A0A4U5JII6_9EURY</name>
<evidence type="ECO:0000313" key="2">
    <source>
        <dbReference type="EMBL" id="TKR27888.1"/>
    </source>
</evidence>
<organism evidence="2 3">
    <name type="scientific">Natronomonas salsuginis</name>
    <dbReference type="NCBI Taxonomy" id="2217661"/>
    <lineage>
        <taxon>Archaea</taxon>
        <taxon>Methanobacteriati</taxon>
        <taxon>Methanobacteriota</taxon>
        <taxon>Stenosarchaea group</taxon>
        <taxon>Halobacteria</taxon>
        <taxon>Halobacteriales</taxon>
        <taxon>Natronomonadaceae</taxon>
        <taxon>Natronomonas</taxon>
    </lineage>
</organism>
<keyword evidence="3" id="KW-1185">Reference proteome</keyword>
<proteinExistence type="predicted"/>
<dbReference type="OrthoDB" id="204708at2157"/>
<evidence type="ECO:0000259" key="1">
    <source>
        <dbReference type="Pfam" id="PF26479"/>
    </source>
</evidence>
<dbReference type="AlphaFoldDB" id="A0A4U5JII6"/>
<gene>
    <name evidence="2" type="ORF">DM868_02035</name>
</gene>
<sequence>MDENPTGDEADHSEIIFELHEELAATAERPVEQTPSRYIGEAEAIAADLIDAPTDRELIRNRATHIVSLLENVKETGDQAATERVETAKTLATKLSSEDPPD</sequence>
<dbReference type="Pfam" id="PF26479">
    <property type="entry name" value="DUF8152"/>
    <property type="match status" value="1"/>
</dbReference>
<dbReference type="InterPro" id="IPR058465">
    <property type="entry name" value="DUF8152"/>
</dbReference>
<comment type="caution">
    <text evidence="2">The sequence shown here is derived from an EMBL/GenBank/DDBJ whole genome shotgun (WGS) entry which is preliminary data.</text>
</comment>
<dbReference type="EMBL" id="QKNX01000001">
    <property type="protein sequence ID" value="TKR27888.1"/>
    <property type="molecule type" value="Genomic_DNA"/>
</dbReference>
<evidence type="ECO:0000313" key="3">
    <source>
        <dbReference type="Proteomes" id="UP000308037"/>
    </source>
</evidence>